<feature type="domain" description="Peptidase M24" evidence="1">
    <location>
        <begin position="101"/>
        <end position="263"/>
    </location>
</feature>
<proteinExistence type="predicted"/>
<dbReference type="Pfam" id="PF00557">
    <property type="entry name" value="Peptidase_M24"/>
    <property type="match status" value="1"/>
</dbReference>
<gene>
    <name evidence="2" type="ORF">S01H1_03957</name>
</gene>
<reference evidence="2" key="1">
    <citation type="journal article" date="2014" name="Front. Microbiol.">
        <title>High frequency of phylogenetically diverse reductive dehalogenase-homologous genes in deep subseafloor sedimentary metagenomes.</title>
        <authorList>
            <person name="Kawai M."/>
            <person name="Futagami T."/>
            <person name="Toyoda A."/>
            <person name="Takaki Y."/>
            <person name="Nishi S."/>
            <person name="Hori S."/>
            <person name="Arai W."/>
            <person name="Tsubouchi T."/>
            <person name="Morono Y."/>
            <person name="Uchiyama I."/>
            <person name="Ito T."/>
            <person name="Fujiyama A."/>
            <person name="Inagaki F."/>
            <person name="Takami H."/>
        </authorList>
    </citation>
    <scope>NUCLEOTIDE SEQUENCE</scope>
    <source>
        <strain evidence="2">Expedition CK06-06</strain>
    </source>
</reference>
<dbReference type="InterPro" id="IPR050659">
    <property type="entry name" value="Peptidase_M24B"/>
</dbReference>
<dbReference type="EMBL" id="BARS01002118">
    <property type="protein sequence ID" value="GAF81406.1"/>
    <property type="molecule type" value="Genomic_DNA"/>
</dbReference>
<comment type="caution">
    <text evidence="2">The sequence shown here is derived from an EMBL/GenBank/DDBJ whole genome shotgun (WGS) entry which is preliminary data.</text>
</comment>
<organism evidence="2">
    <name type="scientific">marine sediment metagenome</name>
    <dbReference type="NCBI Taxonomy" id="412755"/>
    <lineage>
        <taxon>unclassified sequences</taxon>
        <taxon>metagenomes</taxon>
        <taxon>ecological metagenomes</taxon>
    </lineage>
</organism>
<dbReference type="AlphaFoldDB" id="X0T225"/>
<dbReference type="PANTHER" id="PTHR46112:SF2">
    <property type="entry name" value="XAA-PRO AMINOPEPTIDASE P-RELATED"/>
    <property type="match status" value="1"/>
</dbReference>
<dbReference type="InterPro" id="IPR000994">
    <property type="entry name" value="Pept_M24"/>
</dbReference>
<evidence type="ECO:0000259" key="1">
    <source>
        <dbReference type="Pfam" id="PF00557"/>
    </source>
</evidence>
<sequence length="289" mass="32836">GEMINNQNLQNTRIGFDESHTTKDFVDEMKTCLCDVNWINCDDGLKELRIKKTPDEIKQIEAAAYQSELGIITALMHLEGTVDVPGYYVNEFTERVRVHVFEFGGSGVGHMATQVGSNAQKYYTPQRGTFKNGDIVKIDVTNHNHGYWSDAGRMAVIGHPNESQSHSYTNNLKLKGIATDILKKGIRCKEVFNSVKKYADNNSIKFWEEAGIGHGIGVSHWEPPFLNAYDETELEPGMVVVLDIYNYGPKGELIHSKDIYEITDNDPRLLSWYKTWDKLYSVYGFRTTH</sequence>
<dbReference type="InterPro" id="IPR036005">
    <property type="entry name" value="Creatinase/aminopeptidase-like"/>
</dbReference>
<evidence type="ECO:0000313" key="2">
    <source>
        <dbReference type="EMBL" id="GAF81406.1"/>
    </source>
</evidence>
<dbReference type="Gene3D" id="3.90.230.10">
    <property type="entry name" value="Creatinase/methionine aminopeptidase superfamily"/>
    <property type="match status" value="1"/>
</dbReference>
<dbReference type="SUPFAM" id="SSF55920">
    <property type="entry name" value="Creatinase/aminopeptidase"/>
    <property type="match status" value="1"/>
</dbReference>
<dbReference type="PANTHER" id="PTHR46112">
    <property type="entry name" value="AMINOPEPTIDASE"/>
    <property type="match status" value="1"/>
</dbReference>
<name>X0T225_9ZZZZ</name>
<feature type="non-terminal residue" evidence="2">
    <location>
        <position position="1"/>
    </location>
</feature>
<accession>X0T225</accession>
<dbReference type="CDD" id="cd01066">
    <property type="entry name" value="APP_MetAP"/>
    <property type="match status" value="1"/>
</dbReference>
<protein>
    <recommendedName>
        <fullName evidence="1">Peptidase M24 domain-containing protein</fullName>
    </recommendedName>
</protein>